<gene>
    <name evidence="1" type="ORF">HYC85_022292</name>
</gene>
<dbReference type="Proteomes" id="UP000593564">
    <property type="component" value="Unassembled WGS sequence"/>
</dbReference>
<evidence type="ECO:0008006" key="3">
    <source>
        <dbReference type="Google" id="ProtNLM"/>
    </source>
</evidence>
<accession>A0A7J7GLP2</accession>
<sequence length="103" mass="11963">MDSEEKECVKMHDVIHDVAISIASGEKHSFMVRYDKALEDWPQKHRLKNYIVISLKLNGMHGLPGNLEFPELQLLKLDCNMLISTMEWRKSKQKRPQIVSTKG</sequence>
<dbReference type="AlphaFoldDB" id="A0A7J7GLP2"/>
<protein>
    <recommendedName>
        <fullName evidence="3">NB-ARC domain-containing protein</fullName>
    </recommendedName>
</protein>
<comment type="caution">
    <text evidence="1">The sequence shown here is derived from an EMBL/GenBank/DDBJ whole genome shotgun (WGS) entry which is preliminary data.</text>
</comment>
<name>A0A7J7GLP2_CAMSI</name>
<proteinExistence type="predicted"/>
<reference evidence="2" key="1">
    <citation type="journal article" date="2020" name="Nat. Commun.">
        <title>Genome assembly of wild tea tree DASZ reveals pedigree and selection history of tea varieties.</title>
        <authorList>
            <person name="Zhang W."/>
            <person name="Zhang Y."/>
            <person name="Qiu H."/>
            <person name="Guo Y."/>
            <person name="Wan H."/>
            <person name="Zhang X."/>
            <person name="Scossa F."/>
            <person name="Alseekh S."/>
            <person name="Zhang Q."/>
            <person name="Wang P."/>
            <person name="Xu L."/>
            <person name="Schmidt M.H."/>
            <person name="Jia X."/>
            <person name="Li D."/>
            <person name="Zhu A."/>
            <person name="Guo F."/>
            <person name="Chen W."/>
            <person name="Ni D."/>
            <person name="Usadel B."/>
            <person name="Fernie A.R."/>
            <person name="Wen W."/>
        </authorList>
    </citation>
    <scope>NUCLEOTIDE SEQUENCE [LARGE SCALE GENOMIC DNA]</scope>
    <source>
        <strain evidence="2">cv. G240</strain>
    </source>
</reference>
<keyword evidence="2" id="KW-1185">Reference proteome</keyword>
<evidence type="ECO:0000313" key="2">
    <source>
        <dbReference type="Proteomes" id="UP000593564"/>
    </source>
</evidence>
<organism evidence="1 2">
    <name type="scientific">Camellia sinensis</name>
    <name type="common">Tea plant</name>
    <name type="synonym">Thea sinensis</name>
    <dbReference type="NCBI Taxonomy" id="4442"/>
    <lineage>
        <taxon>Eukaryota</taxon>
        <taxon>Viridiplantae</taxon>
        <taxon>Streptophyta</taxon>
        <taxon>Embryophyta</taxon>
        <taxon>Tracheophyta</taxon>
        <taxon>Spermatophyta</taxon>
        <taxon>Magnoliopsida</taxon>
        <taxon>eudicotyledons</taxon>
        <taxon>Gunneridae</taxon>
        <taxon>Pentapetalae</taxon>
        <taxon>asterids</taxon>
        <taxon>Ericales</taxon>
        <taxon>Theaceae</taxon>
        <taxon>Camellia</taxon>
    </lineage>
</organism>
<evidence type="ECO:0000313" key="1">
    <source>
        <dbReference type="EMBL" id="KAF5941125.1"/>
    </source>
</evidence>
<dbReference type="EMBL" id="JACBKZ010000010">
    <property type="protein sequence ID" value="KAF5941125.1"/>
    <property type="molecule type" value="Genomic_DNA"/>
</dbReference>
<reference evidence="1 2" key="2">
    <citation type="submission" date="2020-07" db="EMBL/GenBank/DDBJ databases">
        <title>Genome assembly of wild tea tree DASZ reveals pedigree and selection history of tea varieties.</title>
        <authorList>
            <person name="Zhang W."/>
        </authorList>
    </citation>
    <scope>NUCLEOTIDE SEQUENCE [LARGE SCALE GENOMIC DNA]</scope>
    <source>
        <strain evidence="2">cv. G240</strain>
        <tissue evidence="1">Leaf</tissue>
    </source>
</reference>